<dbReference type="SUPFAM" id="SSF56112">
    <property type="entry name" value="Protein kinase-like (PK-like)"/>
    <property type="match status" value="1"/>
</dbReference>
<comment type="subcellular location">
    <subcellularLocation>
        <location evidence="1">Mitochondrion</location>
    </subcellularLocation>
</comment>
<evidence type="ECO:0000256" key="6">
    <source>
        <dbReference type="ARBA" id="ARBA00031849"/>
    </source>
</evidence>
<feature type="domain" description="Aminoglycoside phosphotransferase" evidence="7">
    <location>
        <begin position="88"/>
        <end position="353"/>
    </location>
</feature>
<name>A0A6J3M1F0_9PEZI</name>
<reference evidence="9" key="1">
    <citation type="submission" date="2020-01" db="EMBL/GenBank/DDBJ databases">
        <authorList>
            <consortium name="DOE Joint Genome Institute"/>
            <person name="Haridas S."/>
            <person name="Albert R."/>
            <person name="Binder M."/>
            <person name="Bloem J."/>
            <person name="Labutti K."/>
            <person name="Salamov A."/>
            <person name="Andreopoulos B."/>
            <person name="Baker S.E."/>
            <person name="Barry K."/>
            <person name="Bills G."/>
            <person name="Bluhm B.H."/>
            <person name="Cannon C."/>
            <person name="Castanera R."/>
            <person name="Culley D.E."/>
            <person name="Daum C."/>
            <person name="Ezra D."/>
            <person name="Gonzalez J.B."/>
            <person name="Henrissat B."/>
            <person name="Kuo A."/>
            <person name="Liang C."/>
            <person name="Lipzen A."/>
            <person name="Lutzoni F."/>
            <person name="Magnuson J."/>
            <person name="Mondo S."/>
            <person name="Nolan M."/>
            <person name="Ohm R."/>
            <person name="Pangilinan J."/>
            <person name="Park H.-J."/>
            <person name="Ramirez L."/>
            <person name="Alfaro M."/>
            <person name="Sun H."/>
            <person name="Tritt A."/>
            <person name="Yoshinaga Y."/>
            <person name="Zwiers L.-H."/>
            <person name="Turgeon B.G."/>
            <person name="Goodwin S.B."/>
            <person name="Spatafora J.W."/>
            <person name="Crous P.W."/>
            <person name="Grigoriev I.V."/>
        </authorList>
    </citation>
    <scope>NUCLEOTIDE SEQUENCE</scope>
    <source>
        <strain evidence="9">CBS 342.82</strain>
    </source>
</reference>
<dbReference type="Proteomes" id="UP000504637">
    <property type="component" value="Unplaced"/>
</dbReference>
<reference evidence="9" key="3">
    <citation type="submission" date="2025-08" db="UniProtKB">
        <authorList>
            <consortium name="RefSeq"/>
        </authorList>
    </citation>
    <scope>IDENTIFICATION</scope>
    <source>
        <strain evidence="9">CBS 342.82</strain>
    </source>
</reference>
<keyword evidence="8" id="KW-1185">Reference proteome</keyword>
<dbReference type="Pfam" id="PF01636">
    <property type="entry name" value="APH"/>
    <property type="match status" value="1"/>
</dbReference>
<comment type="similarity">
    <text evidence="2">Belongs to the AIM9 family.</text>
</comment>
<dbReference type="AlphaFoldDB" id="A0A6J3M1F0"/>
<sequence>MNPGLDDSLTRSLVLALALVPQANVEFHQSTNLDPYEYTSGRWLVREAREFEARQIQFDFDALSRRVIQLCAGASSIKSCSKREGGFNRVFLFVLDNDKNVAAKLPFSVAGPPSLTTNSEVATLKYLRSRTILPIPAVLDWNDDPLNVVGSEYIIMEHAKGIQLHQRWPNISAQDKINLINAISQLCKELTELEFPAYGSLYSKSSRIDTSSYIHLEDEFYIGPHCGAMFWKDCAGRPHHQHASTPSPSRGPWRDLEAYADGLIDAGISRVPIITPNDKKLLRYQGDASTHFQLLQNGRDVLRQIASDHRVKLASSPTLFHPDFHKRNIFVSENDPAEVTSIIDWQSASIEPAFWYTDRVPDFAQIRDGDSDPASRLCAKAFEACFRYHVPRLDLPRSMDESFFRPFRYCHRTWKDGAVAFRHELIETARLWDELGFSNPCPYPLPSSDDLVSHLREYRFFEAAQNLRVDLARLIDAETDGWVPCDKWEEAKASEKQMFSGMLQAVLENEDDDPEEPIRSEADLREIWPFDL</sequence>
<protein>
    <recommendedName>
        <fullName evidence="3">Altered inheritance of mitochondria protein 9, mitochondrial</fullName>
    </recommendedName>
    <alternativeName>
        <fullName evidence="6">Found in mitochondrial proteome protein 29</fullName>
    </alternativeName>
</protein>
<dbReference type="GeneID" id="54366314"/>
<accession>A0A6J3M1F0</accession>
<evidence type="ECO:0000259" key="7">
    <source>
        <dbReference type="Pfam" id="PF01636"/>
    </source>
</evidence>
<evidence type="ECO:0000256" key="5">
    <source>
        <dbReference type="ARBA" id="ARBA00023128"/>
    </source>
</evidence>
<keyword evidence="5" id="KW-0496">Mitochondrion</keyword>
<keyword evidence="4" id="KW-0809">Transit peptide</keyword>
<dbReference type="Gene3D" id="3.90.1200.10">
    <property type="match status" value="1"/>
</dbReference>
<proteinExistence type="inferred from homology"/>
<evidence type="ECO:0000256" key="2">
    <source>
        <dbReference type="ARBA" id="ARBA00005543"/>
    </source>
</evidence>
<dbReference type="InterPro" id="IPR002575">
    <property type="entry name" value="Aminoglycoside_PTrfase"/>
</dbReference>
<gene>
    <name evidence="9" type="ORF">K489DRAFT_433428</name>
</gene>
<dbReference type="PANTHER" id="PTHR36091">
    <property type="entry name" value="ALTERED INHERITANCE OF MITOCHONDRIA PROTEIN 9, MITOCHONDRIAL"/>
    <property type="match status" value="1"/>
</dbReference>
<dbReference type="RefSeq" id="XP_033457778.1">
    <property type="nucleotide sequence ID" value="XM_033608514.1"/>
</dbReference>
<evidence type="ECO:0000313" key="8">
    <source>
        <dbReference type="Proteomes" id="UP000504637"/>
    </source>
</evidence>
<evidence type="ECO:0000256" key="1">
    <source>
        <dbReference type="ARBA" id="ARBA00004173"/>
    </source>
</evidence>
<dbReference type="OrthoDB" id="2831558at2759"/>
<dbReference type="PANTHER" id="PTHR36091:SF1">
    <property type="entry name" value="ALTERED INHERITANCE OF MITOCHONDRIA PROTEIN 9, MITOCHONDRIAL"/>
    <property type="match status" value="1"/>
</dbReference>
<dbReference type="InterPro" id="IPR011009">
    <property type="entry name" value="Kinase-like_dom_sf"/>
</dbReference>
<dbReference type="InterPro" id="IPR051035">
    <property type="entry name" value="Mito_inheritance_9"/>
</dbReference>
<reference evidence="9" key="2">
    <citation type="submission" date="2020-04" db="EMBL/GenBank/DDBJ databases">
        <authorList>
            <consortium name="NCBI Genome Project"/>
        </authorList>
    </citation>
    <scope>NUCLEOTIDE SEQUENCE</scope>
    <source>
        <strain evidence="9">CBS 342.82</strain>
    </source>
</reference>
<evidence type="ECO:0000256" key="3">
    <source>
        <dbReference type="ARBA" id="ARBA00016197"/>
    </source>
</evidence>
<evidence type="ECO:0000313" key="9">
    <source>
        <dbReference type="RefSeq" id="XP_033457778.1"/>
    </source>
</evidence>
<dbReference type="GO" id="GO:0005739">
    <property type="term" value="C:mitochondrion"/>
    <property type="evidence" value="ECO:0007669"/>
    <property type="project" value="UniProtKB-SubCell"/>
</dbReference>
<evidence type="ECO:0000256" key="4">
    <source>
        <dbReference type="ARBA" id="ARBA00022946"/>
    </source>
</evidence>
<organism evidence="9">
    <name type="scientific">Dissoconium aciculare CBS 342.82</name>
    <dbReference type="NCBI Taxonomy" id="1314786"/>
    <lineage>
        <taxon>Eukaryota</taxon>
        <taxon>Fungi</taxon>
        <taxon>Dikarya</taxon>
        <taxon>Ascomycota</taxon>
        <taxon>Pezizomycotina</taxon>
        <taxon>Dothideomycetes</taxon>
        <taxon>Dothideomycetidae</taxon>
        <taxon>Mycosphaerellales</taxon>
        <taxon>Dissoconiaceae</taxon>
        <taxon>Dissoconium</taxon>
    </lineage>
</organism>